<dbReference type="PANTHER" id="PTHR30625:SF11">
    <property type="entry name" value="MOTA_TOLQ_EXBB PROTON CHANNEL DOMAIN-CONTAINING PROTEIN"/>
    <property type="match status" value="1"/>
</dbReference>
<evidence type="ECO:0000256" key="6">
    <source>
        <dbReference type="RuleBase" id="RU004057"/>
    </source>
</evidence>
<feature type="domain" description="MotA/TolQ/ExbB proton channel" evidence="9">
    <location>
        <begin position="88"/>
        <end position="207"/>
    </location>
</feature>
<keyword evidence="4 8" id="KW-1133">Transmembrane helix</keyword>
<evidence type="ECO:0000256" key="7">
    <source>
        <dbReference type="SAM" id="MobiDB-lite"/>
    </source>
</evidence>
<keyword evidence="5 8" id="KW-0472">Membrane</keyword>
<evidence type="ECO:0000313" key="11">
    <source>
        <dbReference type="Proteomes" id="UP000316921"/>
    </source>
</evidence>
<comment type="similarity">
    <text evidence="6">Belongs to the exbB/tolQ family.</text>
</comment>
<sequence length="265" mass="28214">MTIQTMTMPLLAQGAPDDLESMFELVVAGGPMMVPIALCSVVAVAYSVERWLRFRPGLLGSRRFGRDVVAAVREGGVEGGLTLARSKQSPLARILALALERADEPFLDREKMVGDFASNEIRRLGNNLRPLLLVWLIAPLLGLLGTVWGMIEAFGEIAGSAGIGRPELLASGIYQALTTTAAGLAVSIPAVVCYHHLRGRLDAFGRRVEDHARDLDAALRERRAELAPAPVVERSKAPSANGSAHEAQTAQTPPVPASVPIGTEA</sequence>
<dbReference type="AlphaFoldDB" id="A0A518BG75"/>
<organism evidence="10 11">
    <name type="scientific">Engelhardtia mirabilis</name>
    <dbReference type="NCBI Taxonomy" id="2528011"/>
    <lineage>
        <taxon>Bacteria</taxon>
        <taxon>Pseudomonadati</taxon>
        <taxon>Planctomycetota</taxon>
        <taxon>Planctomycetia</taxon>
        <taxon>Planctomycetia incertae sedis</taxon>
        <taxon>Engelhardtia</taxon>
    </lineage>
</organism>
<reference evidence="10 11" key="1">
    <citation type="submission" date="2019-02" db="EMBL/GenBank/DDBJ databases">
        <title>Deep-cultivation of Planctomycetes and their phenomic and genomic characterization uncovers novel biology.</title>
        <authorList>
            <person name="Wiegand S."/>
            <person name="Jogler M."/>
            <person name="Boedeker C."/>
            <person name="Pinto D."/>
            <person name="Vollmers J."/>
            <person name="Rivas-Marin E."/>
            <person name="Kohn T."/>
            <person name="Peeters S.H."/>
            <person name="Heuer A."/>
            <person name="Rast P."/>
            <person name="Oberbeckmann S."/>
            <person name="Bunk B."/>
            <person name="Jeske O."/>
            <person name="Meyerdierks A."/>
            <person name="Storesund J.E."/>
            <person name="Kallscheuer N."/>
            <person name="Luecker S."/>
            <person name="Lage O.M."/>
            <person name="Pohl T."/>
            <person name="Merkel B.J."/>
            <person name="Hornburger P."/>
            <person name="Mueller R.-W."/>
            <person name="Bruemmer F."/>
            <person name="Labrenz M."/>
            <person name="Spormann A.M."/>
            <person name="Op den Camp H."/>
            <person name="Overmann J."/>
            <person name="Amann R."/>
            <person name="Jetten M.S.M."/>
            <person name="Mascher T."/>
            <person name="Medema M.H."/>
            <person name="Devos D.P."/>
            <person name="Kaster A.-K."/>
            <person name="Ovreas L."/>
            <person name="Rohde M."/>
            <person name="Galperin M.Y."/>
            <person name="Jogler C."/>
        </authorList>
    </citation>
    <scope>NUCLEOTIDE SEQUENCE [LARGE SCALE GENOMIC DNA]</scope>
    <source>
        <strain evidence="10 11">Pla133</strain>
    </source>
</reference>
<dbReference type="InterPro" id="IPR050790">
    <property type="entry name" value="ExbB/TolQ_transport"/>
</dbReference>
<protein>
    <submittedName>
        <fullName evidence="10">Biopolymer transport protein ExbB</fullName>
    </submittedName>
</protein>
<feature type="transmembrane region" description="Helical" evidence="8">
    <location>
        <begin position="171"/>
        <end position="197"/>
    </location>
</feature>
<dbReference type="InterPro" id="IPR002898">
    <property type="entry name" value="MotA_ExbB_proton_chnl"/>
</dbReference>
<comment type="subcellular location">
    <subcellularLocation>
        <location evidence="1">Cell membrane</location>
        <topology evidence="1">Multi-pass membrane protein</topology>
    </subcellularLocation>
    <subcellularLocation>
        <location evidence="6">Membrane</location>
        <topology evidence="6">Multi-pass membrane protein</topology>
    </subcellularLocation>
</comment>
<accession>A0A518BG75</accession>
<keyword evidence="2" id="KW-1003">Cell membrane</keyword>
<gene>
    <name evidence="10" type="primary">exbB_1</name>
    <name evidence="10" type="ORF">Pla133_10530</name>
</gene>
<keyword evidence="11" id="KW-1185">Reference proteome</keyword>
<evidence type="ECO:0000256" key="3">
    <source>
        <dbReference type="ARBA" id="ARBA00022692"/>
    </source>
</evidence>
<keyword evidence="6" id="KW-0813">Transport</keyword>
<evidence type="ECO:0000256" key="4">
    <source>
        <dbReference type="ARBA" id="ARBA00022989"/>
    </source>
</evidence>
<evidence type="ECO:0000313" key="10">
    <source>
        <dbReference type="EMBL" id="QDU65987.1"/>
    </source>
</evidence>
<dbReference type="GO" id="GO:0017038">
    <property type="term" value="P:protein import"/>
    <property type="evidence" value="ECO:0007669"/>
    <property type="project" value="TreeGrafter"/>
</dbReference>
<dbReference type="Proteomes" id="UP000316921">
    <property type="component" value="Chromosome"/>
</dbReference>
<dbReference type="EMBL" id="CP036287">
    <property type="protein sequence ID" value="QDU65987.1"/>
    <property type="molecule type" value="Genomic_DNA"/>
</dbReference>
<dbReference type="RefSeq" id="WP_145063127.1">
    <property type="nucleotide sequence ID" value="NZ_CP036287.1"/>
</dbReference>
<feature type="compositionally biased region" description="Polar residues" evidence="7">
    <location>
        <begin position="238"/>
        <end position="252"/>
    </location>
</feature>
<keyword evidence="6" id="KW-0653">Protein transport</keyword>
<dbReference type="KEGG" id="pbap:Pla133_10530"/>
<dbReference type="PANTHER" id="PTHR30625">
    <property type="entry name" value="PROTEIN TOLQ"/>
    <property type="match status" value="1"/>
</dbReference>
<dbReference type="GO" id="GO:0005886">
    <property type="term" value="C:plasma membrane"/>
    <property type="evidence" value="ECO:0007669"/>
    <property type="project" value="UniProtKB-SubCell"/>
</dbReference>
<evidence type="ECO:0000259" key="9">
    <source>
        <dbReference type="Pfam" id="PF01618"/>
    </source>
</evidence>
<feature type="transmembrane region" description="Helical" evidence="8">
    <location>
        <begin position="131"/>
        <end position="151"/>
    </location>
</feature>
<keyword evidence="3 8" id="KW-0812">Transmembrane</keyword>
<feature type="transmembrane region" description="Helical" evidence="8">
    <location>
        <begin position="25"/>
        <end position="48"/>
    </location>
</feature>
<evidence type="ECO:0000256" key="8">
    <source>
        <dbReference type="SAM" id="Phobius"/>
    </source>
</evidence>
<dbReference type="Pfam" id="PF01618">
    <property type="entry name" value="MotA_ExbB"/>
    <property type="match status" value="1"/>
</dbReference>
<feature type="region of interest" description="Disordered" evidence="7">
    <location>
        <begin position="228"/>
        <end position="265"/>
    </location>
</feature>
<evidence type="ECO:0000256" key="1">
    <source>
        <dbReference type="ARBA" id="ARBA00004651"/>
    </source>
</evidence>
<proteinExistence type="inferred from homology"/>
<name>A0A518BG75_9BACT</name>
<evidence type="ECO:0000256" key="2">
    <source>
        <dbReference type="ARBA" id="ARBA00022475"/>
    </source>
</evidence>
<evidence type="ECO:0000256" key="5">
    <source>
        <dbReference type="ARBA" id="ARBA00023136"/>
    </source>
</evidence>